<evidence type="ECO:0000256" key="2">
    <source>
        <dbReference type="ARBA" id="ARBA00022475"/>
    </source>
</evidence>
<dbReference type="RefSeq" id="WP_289363978.1">
    <property type="nucleotide sequence ID" value="NZ_JAUCBP010000006.1"/>
</dbReference>
<comment type="subcellular location">
    <subcellularLocation>
        <location evidence="1">Cell membrane</location>
        <topology evidence="1">Multi-pass membrane protein</topology>
    </subcellularLocation>
    <subcellularLocation>
        <location evidence="6">Membrane</location>
        <topology evidence="6">Multi-pass membrane protein</topology>
    </subcellularLocation>
</comment>
<dbReference type="InterPro" id="IPR002898">
    <property type="entry name" value="MotA_ExbB_proton_chnl"/>
</dbReference>
<evidence type="ECO:0000313" key="9">
    <source>
        <dbReference type="EMBL" id="MDM7859827.1"/>
    </source>
</evidence>
<keyword evidence="3 7" id="KW-0812">Transmembrane</keyword>
<evidence type="ECO:0000256" key="3">
    <source>
        <dbReference type="ARBA" id="ARBA00022692"/>
    </source>
</evidence>
<evidence type="ECO:0000256" key="5">
    <source>
        <dbReference type="ARBA" id="ARBA00023136"/>
    </source>
</evidence>
<keyword evidence="4 7" id="KW-1133">Transmembrane helix</keyword>
<evidence type="ECO:0000256" key="4">
    <source>
        <dbReference type="ARBA" id="ARBA00022989"/>
    </source>
</evidence>
<name>A0ABT7SUF3_9ALTE</name>
<protein>
    <submittedName>
        <fullName evidence="9">MotA/TolQ/ExbB proton channel family protein</fullName>
    </submittedName>
</protein>
<feature type="domain" description="MotA/TolQ/ExbB proton channel" evidence="8">
    <location>
        <begin position="78"/>
        <end position="164"/>
    </location>
</feature>
<keyword evidence="6" id="KW-0813">Transport</keyword>
<dbReference type="PANTHER" id="PTHR30625:SF18">
    <property type="entry name" value="TONB2 ENERGY TRANSDUCTION SYSTEM INNER MEMBRANE COMPONENT EXBB"/>
    <property type="match status" value="1"/>
</dbReference>
<comment type="caution">
    <text evidence="9">The sequence shown here is derived from an EMBL/GenBank/DDBJ whole genome shotgun (WGS) entry which is preliminary data.</text>
</comment>
<proteinExistence type="inferred from homology"/>
<keyword evidence="2" id="KW-1003">Cell membrane</keyword>
<organism evidence="9 10">
    <name type="scientific">Alteromonas arenosi</name>
    <dbReference type="NCBI Taxonomy" id="3055817"/>
    <lineage>
        <taxon>Bacteria</taxon>
        <taxon>Pseudomonadati</taxon>
        <taxon>Pseudomonadota</taxon>
        <taxon>Gammaproteobacteria</taxon>
        <taxon>Alteromonadales</taxon>
        <taxon>Alteromonadaceae</taxon>
        <taxon>Alteromonas/Salinimonas group</taxon>
        <taxon>Alteromonas</taxon>
    </lineage>
</organism>
<keyword evidence="5 7" id="KW-0472">Membrane</keyword>
<dbReference type="PANTHER" id="PTHR30625">
    <property type="entry name" value="PROTEIN TOLQ"/>
    <property type="match status" value="1"/>
</dbReference>
<comment type="similarity">
    <text evidence="6">Belongs to the exbB/tolQ family.</text>
</comment>
<feature type="transmembrane region" description="Helical" evidence="7">
    <location>
        <begin position="138"/>
        <end position="158"/>
    </location>
</feature>
<reference evidence="9 10" key="1">
    <citation type="submission" date="2023-06" db="EMBL/GenBank/DDBJ databases">
        <title>Alteromonas sp. ASW11-36 isolated from intertidal sand.</title>
        <authorList>
            <person name="Li Y."/>
        </authorList>
    </citation>
    <scope>NUCLEOTIDE SEQUENCE [LARGE SCALE GENOMIC DNA]</scope>
    <source>
        <strain evidence="9 10">ASW11-36</strain>
    </source>
</reference>
<accession>A0ABT7SUF3</accession>
<dbReference type="InterPro" id="IPR050790">
    <property type="entry name" value="ExbB/TolQ_transport"/>
</dbReference>
<dbReference type="Pfam" id="PF01618">
    <property type="entry name" value="MotA_ExbB"/>
    <property type="match status" value="1"/>
</dbReference>
<evidence type="ECO:0000259" key="8">
    <source>
        <dbReference type="Pfam" id="PF01618"/>
    </source>
</evidence>
<keyword evidence="6" id="KW-0653">Protein transport</keyword>
<dbReference type="EMBL" id="JAUCBP010000006">
    <property type="protein sequence ID" value="MDM7859827.1"/>
    <property type="molecule type" value="Genomic_DNA"/>
</dbReference>
<sequence length="188" mass="21147">MPVFLDNLFPWLGDMLELGGDILLLIIIIAAFMWALIIERLAFFTVVLPNKQQIAKSMWRDLPEHRSWHAGQLRQLLISRLSRDMQRNLQLIRTLVKICPLLGLLGTVMGMLEIFDALAITGNNSARTTAGGVSKATISTMAGMVVAISGLMVSNYLIKKAEVVKLSFFDSFRMEERHVRLKKVVKHA</sequence>
<feature type="transmembrane region" description="Helical" evidence="7">
    <location>
        <begin position="95"/>
        <end position="118"/>
    </location>
</feature>
<dbReference type="Proteomes" id="UP001234343">
    <property type="component" value="Unassembled WGS sequence"/>
</dbReference>
<feature type="transmembrane region" description="Helical" evidence="7">
    <location>
        <begin position="22"/>
        <end position="48"/>
    </location>
</feature>
<keyword evidence="10" id="KW-1185">Reference proteome</keyword>
<gene>
    <name evidence="9" type="ORF">QTP81_04335</name>
</gene>
<evidence type="ECO:0000313" key="10">
    <source>
        <dbReference type="Proteomes" id="UP001234343"/>
    </source>
</evidence>
<evidence type="ECO:0000256" key="7">
    <source>
        <dbReference type="SAM" id="Phobius"/>
    </source>
</evidence>
<evidence type="ECO:0000256" key="1">
    <source>
        <dbReference type="ARBA" id="ARBA00004651"/>
    </source>
</evidence>
<evidence type="ECO:0000256" key="6">
    <source>
        <dbReference type="RuleBase" id="RU004057"/>
    </source>
</evidence>